<comment type="caution">
    <text evidence="3">The sequence shown here is derived from an EMBL/GenBank/DDBJ whole genome shotgun (WGS) entry which is preliminary data.</text>
</comment>
<dbReference type="CDD" id="cd00110">
    <property type="entry name" value="LamG"/>
    <property type="match status" value="1"/>
</dbReference>
<dbReference type="SMART" id="SM00282">
    <property type="entry name" value="LamG"/>
    <property type="match status" value="1"/>
</dbReference>
<dbReference type="EMBL" id="JACVVK020000187">
    <property type="protein sequence ID" value="KAK7485881.1"/>
    <property type="molecule type" value="Genomic_DNA"/>
</dbReference>
<keyword evidence="4" id="KW-1185">Reference proteome</keyword>
<dbReference type="AlphaFoldDB" id="A0ABD0KFQ3"/>
<dbReference type="Pfam" id="PF02210">
    <property type="entry name" value="Laminin_G_2"/>
    <property type="match status" value="1"/>
</dbReference>
<dbReference type="Proteomes" id="UP001519460">
    <property type="component" value="Unassembled WGS sequence"/>
</dbReference>
<evidence type="ECO:0000313" key="4">
    <source>
        <dbReference type="Proteomes" id="UP001519460"/>
    </source>
</evidence>
<dbReference type="InterPro" id="IPR001791">
    <property type="entry name" value="Laminin_G"/>
</dbReference>
<dbReference type="PROSITE" id="PS50025">
    <property type="entry name" value="LAM_G_DOMAIN"/>
    <property type="match status" value="1"/>
</dbReference>
<comment type="caution">
    <text evidence="1">Lacks conserved residue(s) required for the propagation of feature annotation.</text>
</comment>
<gene>
    <name evidence="3" type="ORF">BaRGS_00022876</name>
</gene>
<accession>A0ABD0KFQ3</accession>
<evidence type="ECO:0000256" key="1">
    <source>
        <dbReference type="PROSITE-ProRule" id="PRU00122"/>
    </source>
</evidence>
<evidence type="ECO:0000259" key="2">
    <source>
        <dbReference type="PROSITE" id="PS50025"/>
    </source>
</evidence>
<dbReference type="InterPro" id="IPR013320">
    <property type="entry name" value="ConA-like_dom_sf"/>
</dbReference>
<name>A0ABD0KFQ3_9CAEN</name>
<dbReference type="SUPFAM" id="SSF49899">
    <property type="entry name" value="Concanavalin A-like lectins/glucanases"/>
    <property type="match status" value="1"/>
</dbReference>
<protein>
    <recommendedName>
        <fullName evidence="2">Laminin G domain-containing protein</fullName>
    </recommendedName>
</protein>
<feature type="domain" description="Laminin G" evidence="2">
    <location>
        <begin position="45"/>
        <end position="241"/>
    </location>
</feature>
<organism evidence="3 4">
    <name type="scientific">Batillaria attramentaria</name>
    <dbReference type="NCBI Taxonomy" id="370345"/>
    <lineage>
        <taxon>Eukaryota</taxon>
        <taxon>Metazoa</taxon>
        <taxon>Spiralia</taxon>
        <taxon>Lophotrochozoa</taxon>
        <taxon>Mollusca</taxon>
        <taxon>Gastropoda</taxon>
        <taxon>Caenogastropoda</taxon>
        <taxon>Sorbeoconcha</taxon>
        <taxon>Cerithioidea</taxon>
        <taxon>Batillariidae</taxon>
        <taxon>Batillaria</taxon>
    </lineage>
</organism>
<reference evidence="3 4" key="1">
    <citation type="journal article" date="2023" name="Sci. Data">
        <title>Genome assembly of the Korean intertidal mud-creeper Batillaria attramentaria.</title>
        <authorList>
            <person name="Patra A.K."/>
            <person name="Ho P.T."/>
            <person name="Jun S."/>
            <person name="Lee S.J."/>
            <person name="Kim Y."/>
            <person name="Won Y.J."/>
        </authorList>
    </citation>
    <scope>NUCLEOTIDE SEQUENCE [LARGE SCALE GENOMIC DNA]</scope>
    <source>
        <strain evidence="3">Wonlab-2016</strain>
    </source>
</reference>
<sequence>MRQEKIHADGRELLSGALPEGKMLRDKPAKPGRKTVTVAAGAKKGPCFQFPGGTYLEFKLDDFNITDHAHFSMLFKTVAEEGVVLYAEGPDDYEAVFLSQGKIHYLIANPSPSGVEGTSGGYYVSDAAVNNGTWLRLDLWRNWPRQRRLRGGGMENYTDTGMVLRDVAGGGEERHLDNIYHRGIEISSDIFIGGVRPTLTHVSGSTAPPSFEGMIKEMEETRNERVLSLYYLNKNGLVKRCP</sequence>
<dbReference type="Gene3D" id="2.60.120.200">
    <property type="match status" value="1"/>
</dbReference>
<evidence type="ECO:0000313" key="3">
    <source>
        <dbReference type="EMBL" id="KAK7485881.1"/>
    </source>
</evidence>
<proteinExistence type="predicted"/>